<name>A0ACD5VB46_AVESA</name>
<evidence type="ECO:0000313" key="2">
    <source>
        <dbReference type="Proteomes" id="UP001732700"/>
    </source>
</evidence>
<sequence length="875" mass="99716">MAGSLLLPLVRGVASKAASVLVQTVTRMCGLDDDRDTLELHLLAVERKLASAEERSETDLAVKRWMKKLRAVAYEADDVLDDFEYEALRRKDQIGESKKRKVLSYITRRSPLLFRFSMSTKLKNILQKIRKLVEEMNMFGLENSALVEEPRLPFRQTHSKLDECATIYGRDDDKKVIAKLLLDQRDQRKVQVLPIFGMGGLGKTTLAKMVYNDQGIQQHFQLKMWHCASYNFDVIALVKSIIELATDGKCNLPDNMELLQRRLEEVIGKKMFLLVLDDVWNEDERKWEEDLKPLLCSAGGSGSVIVVTCRSQKVASVMQTLGPHKLACLNEEDSWELFAQKAFSSGVEEQAELVTIGRRIVKKCRGLPLALKTVGGLLSSYQHIQEWKAIEESNIGDNVRGKDEILSILNLSYKHLSSEMKQCFAFCAVFPKNYVMDKDTLIQLWIANGFIQEKGTMDLTQKGELIFHNLVWRSFLQDLHIRRCNFTSSINYYERITCKMHDLMHDLAKDVTDECASVEELNQQKALLKDVCHIQTSEVALKQICGLFKGKPHLRSLLASPRTPNINFREFHQVSVSLRALSFTRCSAMNYNGTDLKHLRYLDISYSDIVTLPDSICMLYNLQTLRLIGCHKLLQLPEEMIRLRNLIYLYLFGCRCLKSMPPNFGLLNNLHILTTFVVGTGDGLGIEQLKDLQHLGNRLDLFNLSKVKSGENAKEANLHQKHNLKELLFSWDQEIDEDPKANACYVEEVLECLEPHCNIENLEIHGYGGLEISQWMRKPEMFNCLRNLAIYNCPRCKSIPVVWLSVSLECLSLVKMDKLTTLCNNLDVEVGGCITPLQTFPNLKGMCLIDLPSLETWAENSVGEASDSLTKFPML</sequence>
<proteinExistence type="predicted"/>
<keyword evidence="2" id="KW-1185">Reference proteome</keyword>
<evidence type="ECO:0000313" key="1">
    <source>
        <dbReference type="EnsemblPlants" id="AVESA.00010b.r2.2DG0396600.1.CDS.1"/>
    </source>
</evidence>
<protein>
    <submittedName>
        <fullName evidence="1">Uncharacterized protein</fullName>
    </submittedName>
</protein>
<accession>A0ACD5VB46</accession>
<reference evidence="1" key="2">
    <citation type="submission" date="2025-09" db="UniProtKB">
        <authorList>
            <consortium name="EnsemblPlants"/>
        </authorList>
    </citation>
    <scope>IDENTIFICATION</scope>
</reference>
<dbReference type="EnsemblPlants" id="AVESA.00010b.r2.2DG0396600.1">
    <property type="protein sequence ID" value="AVESA.00010b.r2.2DG0396600.1.CDS.1"/>
    <property type="gene ID" value="AVESA.00010b.r2.2DG0396600"/>
</dbReference>
<reference evidence="1" key="1">
    <citation type="submission" date="2021-05" db="EMBL/GenBank/DDBJ databases">
        <authorList>
            <person name="Scholz U."/>
            <person name="Mascher M."/>
            <person name="Fiebig A."/>
        </authorList>
    </citation>
    <scope>NUCLEOTIDE SEQUENCE [LARGE SCALE GENOMIC DNA]</scope>
</reference>
<organism evidence="1 2">
    <name type="scientific">Avena sativa</name>
    <name type="common">Oat</name>
    <dbReference type="NCBI Taxonomy" id="4498"/>
    <lineage>
        <taxon>Eukaryota</taxon>
        <taxon>Viridiplantae</taxon>
        <taxon>Streptophyta</taxon>
        <taxon>Embryophyta</taxon>
        <taxon>Tracheophyta</taxon>
        <taxon>Spermatophyta</taxon>
        <taxon>Magnoliopsida</taxon>
        <taxon>Liliopsida</taxon>
        <taxon>Poales</taxon>
        <taxon>Poaceae</taxon>
        <taxon>BOP clade</taxon>
        <taxon>Pooideae</taxon>
        <taxon>Poodae</taxon>
        <taxon>Poeae</taxon>
        <taxon>Poeae Chloroplast Group 1 (Aveneae type)</taxon>
        <taxon>Aveninae</taxon>
        <taxon>Avena</taxon>
    </lineage>
</organism>
<dbReference type="Proteomes" id="UP001732700">
    <property type="component" value="Chromosome 2D"/>
</dbReference>